<accession>S3BZI5</accession>
<dbReference type="InterPro" id="IPR031352">
    <property type="entry name" value="SesA"/>
</dbReference>
<evidence type="ECO:0000313" key="2">
    <source>
        <dbReference type="EMBL" id="EPE05937.1"/>
    </source>
</evidence>
<protein>
    <submittedName>
        <fullName evidence="2">Ankyrin repeat protein</fullName>
    </submittedName>
</protein>
<dbReference type="HOGENOM" id="CLU_080513_3_0_1"/>
<proteinExistence type="predicted"/>
<sequence>MQAAQVQRPTLLFMTPQDVLPFTNAPKKAEDSVIMDPLSVIASTLAIIQAITASYKAIQNIHDLPNEFKEVETYLPLVYDTLKQVEERIKNADLDEASKTAIRPLVSACKAKTEELQTMFAQMEGRKGRAVAIYRGLLIQLGKENRVETLMQGILERLGMIADNQVMRGATHSQMAKLTDAVEALSHVESSVPDADLDRASMNAIQNITENATGNQAVNSGRGPMNNNFGGRNFNSGGGSMQFGMDMWKD</sequence>
<dbReference type="Proteomes" id="UP000016923">
    <property type="component" value="Unassembled WGS sequence"/>
</dbReference>
<dbReference type="AlphaFoldDB" id="S3BZI5"/>
<gene>
    <name evidence="2" type="ORF">F503_02766</name>
</gene>
<dbReference type="OMA" id="REAINTC"/>
<evidence type="ECO:0000313" key="3">
    <source>
        <dbReference type="Proteomes" id="UP000016923"/>
    </source>
</evidence>
<dbReference type="Pfam" id="PF17107">
    <property type="entry name" value="SesA"/>
    <property type="match status" value="1"/>
</dbReference>
<dbReference type="OrthoDB" id="195446at2759"/>
<name>S3BZI5_OPHP1</name>
<evidence type="ECO:0000259" key="1">
    <source>
        <dbReference type="Pfam" id="PF17107"/>
    </source>
</evidence>
<feature type="domain" description="NACHT-NTPase and P-loop NTPases N-terminal" evidence="1">
    <location>
        <begin position="41"/>
        <end position="160"/>
    </location>
</feature>
<keyword evidence="3" id="KW-1185">Reference proteome</keyword>
<dbReference type="eggNOG" id="ENOG502SYV9">
    <property type="taxonomic scope" value="Eukaryota"/>
</dbReference>
<reference evidence="2 3" key="1">
    <citation type="journal article" date="2013" name="BMC Genomics">
        <title>The genome and transcriptome of the pine saprophyte Ophiostoma piceae, and a comparison with the bark beetle-associated pine pathogen Grosmannia clavigera.</title>
        <authorList>
            <person name="Haridas S."/>
            <person name="Wang Y."/>
            <person name="Lim L."/>
            <person name="Massoumi Alamouti S."/>
            <person name="Jackman S."/>
            <person name="Docking R."/>
            <person name="Robertson G."/>
            <person name="Birol I."/>
            <person name="Bohlmann J."/>
            <person name="Breuil C."/>
        </authorList>
    </citation>
    <scope>NUCLEOTIDE SEQUENCE [LARGE SCALE GENOMIC DNA]</scope>
    <source>
        <strain evidence="2 3">UAMH 11346</strain>
    </source>
</reference>
<dbReference type="VEuPathDB" id="FungiDB:F503_02766"/>
<dbReference type="EMBL" id="KE148154">
    <property type="protein sequence ID" value="EPE05937.1"/>
    <property type="molecule type" value="Genomic_DNA"/>
</dbReference>
<organism evidence="2 3">
    <name type="scientific">Ophiostoma piceae (strain UAMH 11346)</name>
    <name type="common">Sap stain fungus</name>
    <dbReference type="NCBI Taxonomy" id="1262450"/>
    <lineage>
        <taxon>Eukaryota</taxon>
        <taxon>Fungi</taxon>
        <taxon>Dikarya</taxon>
        <taxon>Ascomycota</taxon>
        <taxon>Pezizomycotina</taxon>
        <taxon>Sordariomycetes</taxon>
        <taxon>Sordariomycetidae</taxon>
        <taxon>Ophiostomatales</taxon>
        <taxon>Ophiostomataceae</taxon>
        <taxon>Ophiostoma</taxon>
    </lineage>
</organism>